<dbReference type="Proteomes" id="UP000472676">
    <property type="component" value="Unassembled WGS sequence"/>
</dbReference>
<reference evidence="9 10" key="1">
    <citation type="journal article" date="2014" name="Int. J. Syst. Evol. Microbiol.">
        <title>Solimonas terrae sp. nov., isolated from soil.</title>
        <authorList>
            <person name="Kim S.J."/>
            <person name="Moon J.Y."/>
            <person name="Weon H.Y."/>
            <person name="Ahn J.H."/>
            <person name="Chen W.M."/>
            <person name="Kwon S.W."/>
        </authorList>
    </citation>
    <scope>NUCLEOTIDE SEQUENCE [LARGE SCALE GENOMIC DNA]</scope>
    <source>
        <strain evidence="9 10">KIS83-12</strain>
    </source>
</reference>
<dbReference type="Pfam" id="PF00027">
    <property type="entry name" value="cNMP_binding"/>
    <property type="match status" value="1"/>
</dbReference>
<evidence type="ECO:0000256" key="1">
    <source>
        <dbReference type="ARBA" id="ARBA00004651"/>
    </source>
</evidence>
<feature type="transmembrane region" description="Helical" evidence="6">
    <location>
        <begin position="265"/>
        <end position="290"/>
    </location>
</feature>
<feature type="transmembrane region" description="Helical" evidence="6">
    <location>
        <begin position="311"/>
        <end position="335"/>
    </location>
</feature>
<keyword evidence="2" id="KW-1003">Cell membrane</keyword>
<dbReference type="AlphaFoldDB" id="A0A6M2BU07"/>
<feature type="transmembrane region" description="Helical" evidence="6">
    <location>
        <begin position="239"/>
        <end position="259"/>
    </location>
</feature>
<feature type="domain" description="SSD" evidence="8">
    <location>
        <begin position="239"/>
        <end position="366"/>
    </location>
</feature>
<evidence type="ECO:0000256" key="2">
    <source>
        <dbReference type="ARBA" id="ARBA00022475"/>
    </source>
</evidence>
<dbReference type="PROSITE" id="PS00888">
    <property type="entry name" value="CNMP_BINDING_1"/>
    <property type="match status" value="1"/>
</dbReference>
<dbReference type="InterPro" id="IPR018488">
    <property type="entry name" value="cNMP-bd_CS"/>
</dbReference>
<keyword evidence="4 6" id="KW-1133">Transmembrane helix</keyword>
<dbReference type="InterPro" id="IPR000731">
    <property type="entry name" value="SSD"/>
</dbReference>
<dbReference type="EMBL" id="JAAMOW010000008">
    <property type="protein sequence ID" value="NGY06096.1"/>
    <property type="molecule type" value="Genomic_DNA"/>
</dbReference>
<dbReference type="PANTHER" id="PTHR33406">
    <property type="entry name" value="MEMBRANE PROTEIN MJ1562-RELATED"/>
    <property type="match status" value="1"/>
</dbReference>
<dbReference type="InterPro" id="IPR014710">
    <property type="entry name" value="RmlC-like_jellyroll"/>
</dbReference>
<dbReference type="SUPFAM" id="SSF51206">
    <property type="entry name" value="cAMP-binding domain-like"/>
    <property type="match status" value="1"/>
</dbReference>
<keyword evidence="3 6" id="KW-0812">Transmembrane</keyword>
<name>A0A6M2BU07_9GAMM</name>
<evidence type="ECO:0000259" key="8">
    <source>
        <dbReference type="PROSITE" id="PS50156"/>
    </source>
</evidence>
<dbReference type="Gene3D" id="2.60.120.10">
    <property type="entry name" value="Jelly Rolls"/>
    <property type="match status" value="1"/>
</dbReference>
<dbReference type="InterPro" id="IPR018490">
    <property type="entry name" value="cNMP-bd_dom_sf"/>
</dbReference>
<comment type="subcellular location">
    <subcellularLocation>
        <location evidence="1">Cell membrane</location>
        <topology evidence="1">Multi-pass membrane protein</topology>
    </subcellularLocation>
</comment>
<evidence type="ECO:0000256" key="3">
    <source>
        <dbReference type="ARBA" id="ARBA00022692"/>
    </source>
</evidence>
<comment type="caution">
    <text evidence="9">The sequence shown here is derived from an EMBL/GenBank/DDBJ whole genome shotgun (WGS) entry which is preliminary data.</text>
</comment>
<dbReference type="PANTHER" id="PTHR33406:SF13">
    <property type="entry name" value="MEMBRANE PROTEIN YDFJ"/>
    <property type="match status" value="1"/>
</dbReference>
<sequence>MAGRPVVVLVLSLLLSALAALALFDPRTHALRLQIDPSIERLLPSNNADRALYEQVREHFGDGDAVIVAVEFKDLYSTEGLRLVQQLNARYRQLPGVSGVASLATAPDLVAIDGDLDVSTFTQQAAAHPERIAGFARQIAGNPLYRNTLVSADGRHVAFALFVDGVNEQQFLALDYPQLIRAATREVAGDAAVAITGTPVGRAATARALLDALRFTVPAVFAIILVLLYVSFRDWRATIAAALTVGLTLLWTLASSVLLRMPFNLVTAIVPALVVTLGLSYTIYLLSAYFDAFGKPWLSERGVRTRWVLNRAGLGLLLSAATTAASFLSLLISSLPAIRNFAVLASLGSLFGVLLSLSFLPSLLTLSGCARRETAPPGARWFSATATRLAAFDQKWRAAIIGVAVLLLPVDAFLASRIHAGTEFSKSFSERSTVRRDYELINRDFDGANLMSIYIDTHVNDALTDPALIGQLDSLEQWLRAQPEVGAAVSYVDHLKLINRAFNDGDPAAYAIPDSAAAVKQLLVFGGGDAIRNVIDPRFRSALMKLRIKVDGSREVDALVKRIDLRLQAMPAPLNGVVTGTPILATRTVQEIASGQFLSIAIASVAIWLLLTFMFTSARAGLIALLPTVVPVAIYFGTLGLLGIALSPTTCLIACIVIGIAVDDTIQFLARFNADARAGADEAPAVASALAAVLRPITLSTIALCSGFLVFAGSTLATQVQFGLLSAFTLFLAWVMNITLTPALGSKLRIVTLWDMLRLDLGESPQHTIPLLSGLSLRQARVFALMSRLEKHPQATRVIRQGDLARDIYVVVDGELEVWIERQDEHKSLARLGRGAVLGEAGYFGQRRTANVQALSPVRLLRFDSQDLERLRIRYPKVAALVLRNLNRIQAERLARATAMLQ</sequence>
<dbReference type="PROSITE" id="PS50156">
    <property type="entry name" value="SSD"/>
    <property type="match status" value="2"/>
</dbReference>
<accession>A0A6M2BU07</accession>
<evidence type="ECO:0000256" key="4">
    <source>
        <dbReference type="ARBA" id="ARBA00022989"/>
    </source>
</evidence>
<feature type="transmembrane region" description="Helical" evidence="6">
    <location>
        <begin position="697"/>
        <end position="716"/>
    </location>
</feature>
<feature type="transmembrane region" description="Helical" evidence="6">
    <location>
        <begin position="597"/>
        <end position="626"/>
    </location>
</feature>
<dbReference type="Gene3D" id="1.20.1640.10">
    <property type="entry name" value="Multidrug efflux transporter AcrB transmembrane domain"/>
    <property type="match status" value="2"/>
</dbReference>
<feature type="transmembrane region" description="Helical" evidence="6">
    <location>
        <begin position="722"/>
        <end position="740"/>
    </location>
</feature>
<feature type="domain" description="Cyclic nucleotide-binding" evidence="7">
    <location>
        <begin position="771"/>
        <end position="871"/>
    </location>
</feature>
<dbReference type="InterPro" id="IPR000595">
    <property type="entry name" value="cNMP-bd_dom"/>
</dbReference>
<dbReference type="InterPro" id="IPR004869">
    <property type="entry name" value="MMPL_dom"/>
</dbReference>
<feature type="domain" description="SSD" evidence="8">
    <location>
        <begin position="621"/>
        <end position="747"/>
    </location>
</feature>
<keyword evidence="10" id="KW-1185">Reference proteome</keyword>
<dbReference type="Pfam" id="PF03176">
    <property type="entry name" value="MMPL"/>
    <property type="match status" value="2"/>
</dbReference>
<dbReference type="SUPFAM" id="SSF82866">
    <property type="entry name" value="Multidrug efflux transporter AcrB transmembrane domain"/>
    <property type="match status" value="2"/>
</dbReference>
<dbReference type="SMART" id="SM00100">
    <property type="entry name" value="cNMP"/>
    <property type="match status" value="1"/>
</dbReference>
<dbReference type="CDD" id="cd00038">
    <property type="entry name" value="CAP_ED"/>
    <property type="match status" value="1"/>
</dbReference>
<dbReference type="InterPro" id="IPR050545">
    <property type="entry name" value="Mycobact_MmpL"/>
</dbReference>
<dbReference type="GO" id="GO:0005886">
    <property type="term" value="C:plasma membrane"/>
    <property type="evidence" value="ECO:0007669"/>
    <property type="project" value="UniProtKB-SubCell"/>
</dbReference>
<evidence type="ECO:0000259" key="7">
    <source>
        <dbReference type="PROSITE" id="PS50042"/>
    </source>
</evidence>
<feature type="transmembrane region" description="Helical" evidence="6">
    <location>
        <begin position="632"/>
        <end position="662"/>
    </location>
</feature>
<evidence type="ECO:0000256" key="6">
    <source>
        <dbReference type="SAM" id="Phobius"/>
    </source>
</evidence>
<evidence type="ECO:0000313" key="10">
    <source>
        <dbReference type="Proteomes" id="UP000472676"/>
    </source>
</evidence>
<dbReference type="PROSITE" id="PS50042">
    <property type="entry name" value="CNMP_BINDING_3"/>
    <property type="match status" value="1"/>
</dbReference>
<evidence type="ECO:0000256" key="5">
    <source>
        <dbReference type="ARBA" id="ARBA00023136"/>
    </source>
</evidence>
<proteinExistence type="predicted"/>
<gene>
    <name evidence="9" type="ORF">G7Y85_15075</name>
</gene>
<evidence type="ECO:0000313" key="9">
    <source>
        <dbReference type="EMBL" id="NGY06096.1"/>
    </source>
</evidence>
<feature type="transmembrane region" description="Helical" evidence="6">
    <location>
        <begin position="341"/>
        <end position="364"/>
    </location>
</feature>
<feature type="transmembrane region" description="Helical" evidence="6">
    <location>
        <begin position="212"/>
        <end position="232"/>
    </location>
</feature>
<protein>
    <submittedName>
        <fullName evidence="9">MMPL family transporter</fullName>
    </submittedName>
</protein>
<keyword evidence="5 6" id="KW-0472">Membrane</keyword>
<organism evidence="9 10">
    <name type="scientific">Solimonas terrae</name>
    <dbReference type="NCBI Taxonomy" id="1396819"/>
    <lineage>
        <taxon>Bacteria</taxon>
        <taxon>Pseudomonadati</taxon>
        <taxon>Pseudomonadota</taxon>
        <taxon>Gammaproteobacteria</taxon>
        <taxon>Nevskiales</taxon>
        <taxon>Nevskiaceae</taxon>
        <taxon>Solimonas</taxon>
    </lineage>
</organism>